<dbReference type="InterPro" id="IPR011008">
    <property type="entry name" value="Dimeric_a/b-barrel"/>
</dbReference>
<dbReference type="RefSeq" id="WP_069319765.1">
    <property type="nucleotide sequence ID" value="NZ_MDDS01000013.1"/>
</dbReference>
<keyword evidence="4" id="KW-1185">Reference proteome</keyword>
<evidence type="ECO:0000259" key="2">
    <source>
        <dbReference type="Pfam" id="PF11695"/>
    </source>
</evidence>
<evidence type="ECO:0000256" key="1">
    <source>
        <dbReference type="SAM" id="MobiDB-lite"/>
    </source>
</evidence>
<dbReference type="STRING" id="1888892.BFL28_01185"/>
<evidence type="ECO:0000313" key="3">
    <source>
        <dbReference type="EMBL" id="ODP38677.1"/>
    </source>
</evidence>
<protein>
    <submittedName>
        <fullName evidence="3">DUF3291 domain-containing protein</fullName>
    </submittedName>
</protein>
<comment type="caution">
    <text evidence="3">The sequence shown here is derived from an EMBL/GenBank/DDBJ whole genome shotgun (WGS) entry which is preliminary data.</text>
</comment>
<organism evidence="3 4">
    <name type="scientific">Sphingomonas turrisvirgatae</name>
    <dbReference type="NCBI Taxonomy" id="1888892"/>
    <lineage>
        <taxon>Bacteria</taxon>
        <taxon>Pseudomonadati</taxon>
        <taxon>Pseudomonadota</taxon>
        <taxon>Alphaproteobacteria</taxon>
        <taxon>Sphingomonadales</taxon>
        <taxon>Sphingomonadaceae</taxon>
        <taxon>Sphingomonas</taxon>
    </lineage>
</organism>
<evidence type="ECO:0000313" key="4">
    <source>
        <dbReference type="Proteomes" id="UP000094487"/>
    </source>
</evidence>
<dbReference type="EMBL" id="MDDS01000013">
    <property type="protein sequence ID" value="ODP38677.1"/>
    <property type="molecule type" value="Genomic_DNA"/>
</dbReference>
<feature type="compositionally biased region" description="Basic residues" evidence="1">
    <location>
        <begin position="108"/>
        <end position="121"/>
    </location>
</feature>
<feature type="region of interest" description="Disordered" evidence="1">
    <location>
        <begin position="104"/>
        <end position="145"/>
    </location>
</feature>
<dbReference type="InterPro" id="IPR021708">
    <property type="entry name" value="DUF3291"/>
</dbReference>
<accession>A0A1E3LY17</accession>
<gene>
    <name evidence="3" type="ORF">BFL28_01185</name>
</gene>
<sequence>MAFISITRLRVRSLRFMPAFFFHTIRTQRQVCRADGFLDGALLADRKHTYWTMTLWRDAAAMRAYMTSGAHLKAMPKLLHWCDEASIVHWETPDARLPDWQEADTRMRKQGRASKVRHPGPHHPTLAYDAPRTAGAVPLRPHTAT</sequence>
<dbReference type="Proteomes" id="UP000094487">
    <property type="component" value="Unassembled WGS sequence"/>
</dbReference>
<feature type="domain" description="DUF3291" evidence="2">
    <location>
        <begin position="47"/>
        <end position="109"/>
    </location>
</feature>
<dbReference type="SUPFAM" id="SSF54909">
    <property type="entry name" value="Dimeric alpha+beta barrel"/>
    <property type="match status" value="1"/>
</dbReference>
<proteinExistence type="predicted"/>
<dbReference type="Pfam" id="PF11695">
    <property type="entry name" value="DUF3291"/>
    <property type="match status" value="1"/>
</dbReference>
<dbReference type="AlphaFoldDB" id="A0A1E3LY17"/>
<name>A0A1E3LY17_9SPHN</name>
<reference evidence="3 4" key="1">
    <citation type="submission" date="2016-08" db="EMBL/GenBank/DDBJ databases">
        <title>Draft genome of the agarase producing Sphingomonas sp. MCT13.</title>
        <authorList>
            <person name="D'Andrea M.M."/>
            <person name="Rossolini G.M."/>
            <person name="Thaller M.C."/>
        </authorList>
    </citation>
    <scope>NUCLEOTIDE SEQUENCE [LARGE SCALE GENOMIC DNA]</scope>
    <source>
        <strain evidence="3 4">MCT13</strain>
    </source>
</reference>